<dbReference type="PANTHER" id="PTHR14165">
    <property type="entry name" value="MAJOR VAULT PROTEIN"/>
    <property type="match status" value="1"/>
</dbReference>
<dbReference type="Pfam" id="PF01145">
    <property type="entry name" value="Band_7"/>
    <property type="match status" value="1"/>
</dbReference>
<evidence type="ECO:0000259" key="1">
    <source>
        <dbReference type="Pfam" id="PF01145"/>
    </source>
</evidence>
<dbReference type="SUPFAM" id="SSF117892">
    <property type="entry name" value="Band 7/SPFH domain"/>
    <property type="match status" value="1"/>
</dbReference>
<dbReference type="InterPro" id="IPR001107">
    <property type="entry name" value="Band_7"/>
</dbReference>
<evidence type="ECO:0000313" key="2">
    <source>
        <dbReference type="EMBL" id="AYV76311.1"/>
    </source>
</evidence>
<name>A0A3G4ZQP1_9VIRU</name>
<dbReference type="Gene3D" id="3.30.479.30">
    <property type="entry name" value="Band 7 domain"/>
    <property type="match status" value="1"/>
</dbReference>
<proteinExistence type="predicted"/>
<gene>
    <name evidence="2" type="ORF">Terrestrivirus5_133</name>
</gene>
<dbReference type="PANTHER" id="PTHR14165:SF3">
    <property type="entry name" value="MAJOR VAULT PROTEIN"/>
    <property type="match status" value="1"/>
</dbReference>
<feature type="domain" description="Band 7" evidence="1">
    <location>
        <begin position="406"/>
        <end position="519"/>
    </location>
</feature>
<sequence length="685" mass="77867">MVFGITALDPNQSIRVTTPTEVYIKHGPGWKTYNPFVSNIERFEKIVLDAEGYLIITHFKPRDHGDIVEHIPGPCIFERDDKDPLAKVSAIQKKIELGSTEYVICTDPKTGKRRIEKGPQLYMPKPYEQLSPKQTMITLTVNQYMLVTDDNTGHIECKNGPANIALEPFEKAGKIVEKIDLSSTQYLVITDTKTGHMSIQKGPLQYVPGPYDQVSKIKDMITLSNTQYVYINDKATGEWKIVKGPKTFHLEPFEVESKIQNVTCLNMLQWAKVIDQNTGAIRIEKGPCVIFLGPYEKLIADNGKEIQDAITVDVNHAVHTRNTETGEESLVVKPQKYVPEAPNIQIVEVKELIKLAPFESMILFDREGKLSFKSGEKNVEGFFIPPFCSVMFQLWSTDPDRKIKGNTKVSKFDHRPHDMNFKFSVRSGDNVEINIVVNVYWNIVDLEKMIKTTSDPPEDICNHVKNQILNFASSMSTKEFMEYSVAEIVKKIYDVDSEFYKSRGVHVSRVQILEKRCASDEIERTYRSIIDQKINSARSYEQQMGTNQTEIARIKGLTLIEKENYALLQQKLANLELETETAGRAEGGKIKSFLDGLGDMPIEDKINIFLQLERTKRIGLVTDKVQTVYLNPTDADFNLNVVRLEETKKDKTTTKDTNLVDADKEPKEIKSKKATISLNLDPNKK</sequence>
<protein>
    <recommendedName>
        <fullName evidence="1">Band 7 domain-containing protein</fullName>
    </recommendedName>
</protein>
<dbReference type="InterPro" id="IPR039059">
    <property type="entry name" value="MVP"/>
</dbReference>
<dbReference type="EMBL" id="MK071983">
    <property type="protein sequence ID" value="AYV76311.1"/>
    <property type="molecule type" value="Genomic_DNA"/>
</dbReference>
<accession>A0A3G4ZQP1</accession>
<reference evidence="2" key="1">
    <citation type="submission" date="2018-10" db="EMBL/GenBank/DDBJ databases">
        <title>Hidden diversity of soil giant viruses.</title>
        <authorList>
            <person name="Schulz F."/>
            <person name="Alteio L."/>
            <person name="Goudeau D."/>
            <person name="Ryan E.M."/>
            <person name="Malmstrom R.R."/>
            <person name="Blanchard J."/>
            <person name="Woyke T."/>
        </authorList>
    </citation>
    <scope>NUCLEOTIDE SEQUENCE</scope>
    <source>
        <strain evidence="2">TEV1</strain>
    </source>
</reference>
<dbReference type="InterPro" id="IPR036013">
    <property type="entry name" value="Band_7/SPFH_dom_sf"/>
</dbReference>
<organism evidence="2">
    <name type="scientific">Terrestrivirus sp</name>
    <dbReference type="NCBI Taxonomy" id="2487775"/>
    <lineage>
        <taxon>Viruses</taxon>
        <taxon>Varidnaviria</taxon>
        <taxon>Bamfordvirae</taxon>
        <taxon>Nucleocytoviricota</taxon>
        <taxon>Megaviricetes</taxon>
        <taxon>Imitervirales</taxon>
        <taxon>Mimiviridae</taxon>
        <taxon>Klosneuvirinae</taxon>
    </lineage>
</organism>